<feature type="domain" description="Electron transfer flavoprotein alpha/beta-subunit N-terminal" evidence="1">
    <location>
        <begin position="56"/>
        <end position="243"/>
    </location>
</feature>
<organism evidence="2 3">
    <name type="scientific">Ferroplasma acidiphilum</name>
    <dbReference type="NCBI Taxonomy" id="74969"/>
    <lineage>
        <taxon>Archaea</taxon>
        <taxon>Methanobacteriati</taxon>
        <taxon>Thermoplasmatota</taxon>
        <taxon>Thermoplasmata</taxon>
        <taxon>Thermoplasmatales</taxon>
        <taxon>Ferroplasmaceae</taxon>
        <taxon>Ferroplasma</taxon>
    </lineage>
</organism>
<sequence length="278" mass="30588">MNIQYYIENSGNMYNGIQALFPTLKKLNRVLIWAIMDIAVLVKQTVDMDQIKLNDENEPIMDNLPLKMDILSKNAIEAAVQLKEKYSGKVTGFIFGTEKSTSTMKEAYAMGVDEGTVIKGYQKSDPLVTAGVIAAELKKAKYDIIILGDQSSDSYSGLLAGLLASELDLNVITNAINIEVKDKIANVTVESENEDVTVETGLPAVVSVAQEINEPRLPKVMQIMMAGKKNINIVDGNPGYEDDTKILSDRAPENERKKIIYEDGKGIDEVAKILKVVK</sequence>
<reference evidence="2 3" key="1">
    <citation type="submission" date="2011-10" db="EMBL/GenBank/DDBJ databases">
        <title>Metabolic and evolutionary patterns in the extreme acidophile Ferroplasma acidiphilum.</title>
        <authorList>
            <person name="Golyshina O.V."/>
            <person name="Kozyavkin S.A."/>
            <person name="Tatusov R.L."/>
            <person name="Slesarev A.I."/>
            <person name="Golyshin P.N."/>
        </authorList>
    </citation>
    <scope>NUCLEOTIDE SEQUENCE [LARGE SCALE GENOMIC DNA]</scope>
    <source>
        <strain evidence="3">Y</strain>
    </source>
</reference>
<dbReference type="Pfam" id="PF01012">
    <property type="entry name" value="ETF"/>
    <property type="match status" value="1"/>
</dbReference>
<dbReference type="InterPro" id="IPR033948">
    <property type="entry name" value="ETF_beta_N"/>
</dbReference>
<dbReference type="PANTHER" id="PTHR21294:SF20">
    <property type="entry name" value="ELECTRON TRANSFER FLAVOPROTEIN, SUBUNIT BETA (ETFB)"/>
    <property type="match status" value="1"/>
</dbReference>
<gene>
    <name evidence="2" type="ORF">FAD_1539</name>
</gene>
<dbReference type="KEGG" id="fai:FAD_1539"/>
<dbReference type="AlphaFoldDB" id="A0A1V0N5G4"/>
<name>A0A1V0N5G4_9ARCH</name>
<proteinExistence type="predicted"/>
<accession>A0A1V0N5G4</accession>
<evidence type="ECO:0000259" key="1">
    <source>
        <dbReference type="SMART" id="SM00893"/>
    </source>
</evidence>
<evidence type="ECO:0000313" key="3">
    <source>
        <dbReference type="Proteomes" id="UP000192050"/>
    </source>
</evidence>
<dbReference type="SUPFAM" id="SSF52402">
    <property type="entry name" value="Adenine nucleotide alpha hydrolases-like"/>
    <property type="match status" value="1"/>
</dbReference>
<dbReference type="InterPro" id="IPR012255">
    <property type="entry name" value="ETF_b"/>
</dbReference>
<protein>
    <submittedName>
        <fullName evidence="2">Electron transfer flavoprotein subunit beta</fullName>
    </submittedName>
</protein>
<dbReference type="PANTHER" id="PTHR21294">
    <property type="entry name" value="ELECTRON TRANSFER FLAVOPROTEIN BETA-SUBUNIT"/>
    <property type="match status" value="1"/>
</dbReference>
<keyword evidence="3" id="KW-1185">Reference proteome</keyword>
<dbReference type="Gene3D" id="3.40.50.620">
    <property type="entry name" value="HUPs"/>
    <property type="match status" value="1"/>
</dbReference>
<dbReference type="InterPro" id="IPR014729">
    <property type="entry name" value="Rossmann-like_a/b/a_fold"/>
</dbReference>
<dbReference type="Proteomes" id="UP000192050">
    <property type="component" value="Chromosome"/>
</dbReference>
<dbReference type="EMBL" id="CP015363">
    <property type="protein sequence ID" value="ARD85388.1"/>
    <property type="molecule type" value="Genomic_DNA"/>
</dbReference>
<dbReference type="SMART" id="SM00893">
    <property type="entry name" value="ETF"/>
    <property type="match status" value="1"/>
</dbReference>
<dbReference type="OrthoDB" id="6635at2157"/>
<dbReference type="STRING" id="74969.FAD_1539"/>
<evidence type="ECO:0000313" key="2">
    <source>
        <dbReference type="EMBL" id="ARD85388.1"/>
    </source>
</evidence>
<dbReference type="GO" id="GO:0009055">
    <property type="term" value="F:electron transfer activity"/>
    <property type="evidence" value="ECO:0007669"/>
    <property type="project" value="InterPro"/>
</dbReference>
<dbReference type="InterPro" id="IPR014730">
    <property type="entry name" value="ETF_a/b_N"/>
</dbReference>
<dbReference type="CDD" id="cd01714">
    <property type="entry name" value="ETF_beta"/>
    <property type="match status" value="1"/>
</dbReference>
<dbReference type="PIRSF" id="PIRSF000090">
    <property type="entry name" value="Beta-ETF"/>
    <property type="match status" value="1"/>
</dbReference>